<dbReference type="eggNOG" id="KOG4356">
    <property type="taxonomic scope" value="Eukaryota"/>
</dbReference>
<accession>A0A091DCA6</accession>
<dbReference type="Proteomes" id="UP000028990">
    <property type="component" value="Unassembled WGS sequence"/>
</dbReference>
<proteinExistence type="predicted"/>
<protein>
    <submittedName>
        <fullName evidence="1">Protein kintoun</fullName>
    </submittedName>
</protein>
<evidence type="ECO:0000313" key="2">
    <source>
        <dbReference type="Proteomes" id="UP000028990"/>
    </source>
</evidence>
<dbReference type="EMBL" id="KN122569">
    <property type="protein sequence ID" value="KFO29739.1"/>
    <property type="molecule type" value="Genomic_DNA"/>
</dbReference>
<dbReference type="AlphaFoldDB" id="A0A091DCA6"/>
<keyword evidence="2" id="KW-1185">Reference proteome</keyword>
<reference evidence="1 2" key="1">
    <citation type="submission" date="2013-11" db="EMBL/GenBank/DDBJ databases">
        <title>The Damaraland mole rat (Fukomys damarensis) genome and evolution of African mole rats.</title>
        <authorList>
            <person name="Gladyshev V.N."/>
            <person name="Fang X."/>
        </authorList>
    </citation>
    <scope>NUCLEOTIDE SEQUENCE [LARGE SCALE GENOMIC DNA]</scope>
    <source>
        <tissue evidence="1">Liver</tissue>
    </source>
</reference>
<evidence type="ECO:0000313" key="1">
    <source>
        <dbReference type="EMBL" id="KFO29739.1"/>
    </source>
</evidence>
<sequence>MAGPATASGEPSCPPLRCSQDEDSLTLLVQVPGVQPQSLQGDLNPLRYKLNFSTQDLAYSFHLEFAPENKLSTKEPEINVSSDNAVVLLAKAPGSRGHWREWFCGLNSDSLEERLFVSEENVSEFLEEVLNPPFKQKVPPAPPVIEVLQVTDEKIQIHAKLQKCSNPDQLQGKEKRINEGCPQTENENIEHLPISAIDSDSSIAVKARDIDICGSVAGFQQEPLDVSPAQLGKPQPPEAKMEPQFVKEKSATYSHEEDNLKERVITEGKQFDGGHQSSSLSKTVIHNTTDFDSLKEINTQDGSVQIIKDHVTHCAFSFQNSLLYDLD</sequence>
<dbReference type="OrthoDB" id="546764at2759"/>
<name>A0A091DCA6_FUKDA</name>
<organism evidence="1 2">
    <name type="scientific">Fukomys damarensis</name>
    <name type="common">Damaraland mole rat</name>
    <name type="synonym">Cryptomys damarensis</name>
    <dbReference type="NCBI Taxonomy" id="885580"/>
    <lineage>
        <taxon>Eukaryota</taxon>
        <taxon>Metazoa</taxon>
        <taxon>Chordata</taxon>
        <taxon>Craniata</taxon>
        <taxon>Vertebrata</taxon>
        <taxon>Euteleostomi</taxon>
        <taxon>Mammalia</taxon>
        <taxon>Eutheria</taxon>
        <taxon>Euarchontoglires</taxon>
        <taxon>Glires</taxon>
        <taxon>Rodentia</taxon>
        <taxon>Hystricomorpha</taxon>
        <taxon>Bathyergidae</taxon>
        <taxon>Fukomys</taxon>
    </lineage>
</organism>
<gene>
    <name evidence="1" type="ORF">H920_08894</name>
</gene>